<evidence type="ECO:0000313" key="2">
    <source>
        <dbReference type="EMBL" id="TGY06183.1"/>
    </source>
</evidence>
<gene>
    <name evidence="2" type="ORF">E5356_07180</name>
</gene>
<name>A0A4S2AXW8_9BACE</name>
<comment type="caution">
    <text evidence="2">The sequence shown here is derived from an EMBL/GenBank/DDBJ whole genome shotgun (WGS) entry which is preliminary data.</text>
</comment>
<evidence type="ECO:0000256" key="1">
    <source>
        <dbReference type="SAM" id="SignalP"/>
    </source>
</evidence>
<feature type="signal peptide" evidence="1">
    <location>
        <begin position="1"/>
        <end position="21"/>
    </location>
</feature>
<organism evidence="2 3">
    <name type="scientific">Bacteroides acidifaciens</name>
    <dbReference type="NCBI Taxonomy" id="85831"/>
    <lineage>
        <taxon>Bacteria</taxon>
        <taxon>Pseudomonadati</taxon>
        <taxon>Bacteroidota</taxon>
        <taxon>Bacteroidia</taxon>
        <taxon>Bacteroidales</taxon>
        <taxon>Bacteroidaceae</taxon>
        <taxon>Bacteroides</taxon>
    </lineage>
</organism>
<dbReference type="EMBL" id="SRZA01000015">
    <property type="protein sequence ID" value="TGY06183.1"/>
    <property type="molecule type" value="Genomic_DNA"/>
</dbReference>
<sequence length="562" mass="59723">MKWIICLIGYCMLLLPSFAQSRPTAVDNSWYHDKTVREYVLGSAEQLMGLSKLVAEGENFAGKIIVLQNDINVTSYVWHPIGTREHPFAGILDGAGCMVSIGKIYPGELGGMFGVLSGGTIRNLSVSIVEEQESVDTIGGITALADLGSTIEYCVHVDTLSARNAVVMGGIAGLSEGKVSSCCNNGGLSNKNENENVLGGIVGISSGVVVGSHNKAFVSGTNICGGIIGKGDQTHGHSQVHGCSNEGKVYVESTDEKNTDAMAGGIAGRADGVEMTECCNTAVVSAYCYKNRNRAISSYAYAGGLIGVGYGAISASYNIGEVASRCVAETSGVVDGVAYVYSGGLIGYNRDNAMSTLSYSYNAGYIYAFGYGKNGTSLNYGGVVGDFAAFMPRMKCCYYIEGDGHGEGIGEGTSFLHRDVGVQVSSLQLQTPDFLHSGNRNVLGLNDNNSFVFDSARKNKGFPVLNKVQTIGFSRMTDNVLLLKGKTAMSGQKGFYYWIAGLEDYVAEIEADTDFEYQLKGIQQGQDCFFQAFVKRPDGTVAKGEVVRFRLSASASNQSIRK</sequence>
<reference evidence="2 3" key="1">
    <citation type="submission" date="2019-04" db="EMBL/GenBank/DDBJ databases">
        <title>Microbes associate with the intestines of laboratory mice.</title>
        <authorList>
            <person name="Navarre W."/>
            <person name="Wong E."/>
            <person name="Huang K."/>
            <person name="Tropini C."/>
            <person name="Ng K."/>
            <person name="Yu B."/>
        </authorList>
    </citation>
    <scope>NUCLEOTIDE SEQUENCE [LARGE SCALE GENOMIC DNA]</scope>
    <source>
        <strain evidence="2 3">NM70_E10</strain>
    </source>
</reference>
<dbReference type="AlphaFoldDB" id="A0A4S2AXW8"/>
<evidence type="ECO:0008006" key="4">
    <source>
        <dbReference type="Google" id="ProtNLM"/>
    </source>
</evidence>
<protein>
    <recommendedName>
        <fullName evidence="4">GLUG domain-containing protein</fullName>
    </recommendedName>
</protein>
<feature type="chain" id="PRO_5020266280" description="GLUG domain-containing protein" evidence="1">
    <location>
        <begin position="22"/>
        <end position="562"/>
    </location>
</feature>
<keyword evidence="1" id="KW-0732">Signal</keyword>
<proteinExistence type="predicted"/>
<evidence type="ECO:0000313" key="3">
    <source>
        <dbReference type="Proteomes" id="UP000305751"/>
    </source>
</evidence>
<accession>A0A4S2AXW8</accession>
<dbReference type="RefSeq" id="WP_136013968.1">
    <property type="nucleotide sequence ID" value="NZ_CAJTBC010000009.1"/>
</dbReference>
<dbReference type="Proteomes" id="UP000305751">
    <property type="component" value="Unassembled WGS sequence"/>
</dbReference>
<dbReference type="Gene3D" id="2.160.20.110">
    <property type="match status" value="1"/>
</dbReference>
<keyword evidence="3" id="KW-1185">Reference proteome</keyword>